<dbReference type="EMBL" id="MN739216">
    <property type="protein sequence ID" value="QHS94113.1"/>
    <property type="molecule type" value="Genomic_DNA"/>
</dbReference>
<name>A0A6C0BS63_9ZZZZ</name>
<keyword evidence="1" id="KW-0812">Transmembrane</keyword>
<accession>A0A6C0BS63</accession>
<sequence length="50" mass="5962">MNWKVITDILNTYGYISFINFSYSFIISLPICLIEDKLKIIQRTELFSKK</sequence>
<feature type="transmembrane region" description="Helical" evidence="1">
    <location>
        <begin position="12"/>
        <end position="34"/>
    </location>
</feature>
<dbReference type="AlphaFoldDB" id="A0A6C0BS63"/>
<keyword evidence="1" id="KW-0472">Membrane</keyword>
<reference evidence="2" key="1">
    <citation type="journal article" date="2020" name="Nature">
        <title>Giant virus diversity and host interactions through global metagenomics.</title>
        <authorList>
            <person name="Schulz F."/>
            <person name="Roux S."/>
            <person name="Paez-Espino D."/>
            <person name="Jungbluth S."/>
            <person name="Walsh D.A."/>
            <person name="Denef V.J."/>
            <person name="McMahon K.D."/>
            <person name="Konstantinidis K.T."/>
            <person name="Eloe-Fadrosh E.A."/>
            <person name="Kyrpides N.C."/>
            <person name="Woyke T."/>
        </authorList>
    </citation>
    <scope>NUCLEOTIDE SEQUENCE</scope>
    <source>
        <strain evidence="2">GVMAG-M-3300018416-26</strain>
    </source>
</reference>
<evidence type="ECO:0000256" key="1">
    <source>
        <dbReference type="SAM" id="Phobius"/>
    </source>
</evidence>
<protein>
    <submittedName>
        <fullName evidence="2">Uncharacterized protein</fullName>
    </submittedName>
</protein>
<proteinExistence type="predicted"/>
<organism evidence="2">
    <name type="scientific">viral metagenome</name>
    <dbReference type="NCBI Taxonomy" id="1070528"/>
    <lineage>
        <taxon>unclassified sequences</taxon>
        <taxon>metagenomes</taxon>
        <taxon>organismal metagenomes</taxon>
    </lineage>
</organism>
<keyword evidence="1" id="KW-1133">Transmembrane helix</keyword>
<evidence type="ECO:0000313" key="2">
    <source>
        <dbReference type="EMBL" id="QHS94113.1"/>
    </source>
</evidence>